<dbReference type="InterPro" id="IPR012562">
    <property type="entry name" value="GUCT"/>
</dbReference>
<dbReference type="InParanoid" id="A0A3Q1F1D1"/>
<dbReference type="GO" id="GO:0005524">
    <property type="term" value="F:ATP binding"/>
    <property type="evidence" value="ECO:0007669"/>
    <property type="project" value="InterPro"/>
</dbReference>
<evidence type="ECO:0000313" key="3">
    <source>
        <dbReference type="Ensembl" id="ENSAPOP00000009867.1"/>
    </source>
</evidence>
<dbReference type="Ensembl" id="ENSAPOT00000000830.1">
    <property type="protein sequence ID" value="ENSAPOP00000009867.1"/>
    <property type="gene ID" value="ENSAPOG00000012229.1"/>
</dbReference>
<evidence type="ECO:0000313" key="4">
    <source>
        <dbReference type="Proteomes" id="UP000257200"/>
    </source>
</evidence>
<dbReference type="Gene3D" id="3.30.70.2280">
    <property type="match status" value="1"/>
</dbReference>
<dbReference type="InterPro" id="IPR035979">
    <property type="entry name" value="RBD_domain_sf"/>
</dbReference>
<feature type="compositionally biased region" description="Basic and acidic residues" evidence="1">
    <location>
        <begin position="78"/>
        <end position="98"/>
    </location>
</feature>
<dbReference type="GO" id="GO:0016787">
    <property type="term" value="F:hydrolase activity"/>
    <property type="evidence" value="ECO:0007669"/>
    <property type="project" value="UniProtKB-KW"/>
</dbReference>
<feature type="compositionally biased region" description="Gly residues" evidence="1">
    <location>
        <begin position="109"/>
        <end position="127"/>
    </location>
</feature>
<dbReference type="Proteomes" id="UP000257200">
    <property type="component" value="Unplaced"/>
</dbReference>
<accession>A0A3Q1F1D1</accession>
<feature type="region of interest" description="Disordered" evidence="1">
    <location>
        <begin position="78"/>
        <end position="140"/>
    </location>
</feature>
<dbReference type="GO" id="GO:0003724">
    <property type="term" value="F:RNA helicase activity"/>
    <property type="evidence" value="ECO:0007669"/>
    <property type="project" value="UniProtKB-EC"/>
</dbReference>
<protein>
    <recommendedName>
        <fullName evidence="2">GUCT domain-containing protein</fullName>
    </recommendedName>
</protein>
<dbReference type="GeneTree" id="ENSGT00940000174951"/>
<evidence type="ECO:0000256" key="1">
    <source>
        <dbReference type="SAM" id="MobiDB-lite"/>
    </source>
</evidence>
<reference evidence="3" key="2">
    <citation type="submission" date="2025-09" db="UniProtKB">
        <authorList>
            <consortium name="Ensembl"/>
        </authorList>
    </citation>
    <scope>IDENTIFICATION</scope>
</reference>
<dbReference type="GO" id="GO:0003723">
    <property type="term" value="F:RNA binding"/>
    <property type="evidence" value="ECO:0007669"/>
    <property type="project" value="UniProtKB-KW"/>
</dbReference>
<feature type="domain" description="GUCT" evidence="2">
    <location>
        <begin position="1"/>
        <end position="78"/>
    </location>
</feature>
<proteinExistence type="predicted"/>
<evidence type="ECO:0000259" key="2">
    <source>
        <dbReference type="Pfam" id="PF08152"/>
    </source>
</evidence>
<dbReference type="AlphaFoldDB" id="A0A3Q1F1D1"/>
<organism evidence="3 4">
    <name type="scientific">Acanthochromis polyacanthus</name>
    <name type="common">spiny chromis</name>
    <dbReference type="NCBI Taxonomy" id="80966"/>
    <lineage>
        <taxon>Eukaryota</taxon>
        <taxon>Metazoa</taxon>
        <taxon>Chordata</taxon>
        <taxon>Craniata</taxon>
        <taxon>Vertebrata</taxon>
        <taxon>Euteleostomi</taxon>
        <taxon>Actinopterygii</taxon>
        <taxon>Neopterygii</taxon>
        <taxon>Teleostei</taxon>
        <taxon>Neoteleostei</taxon>
        <taxon>Acanthomorphata</taxon>
        <taxon>Ovalentaria</taxon>
        <taxon>Pomacentridae</taxon>
        <taxon>Acanthochromis</taxon>
    </lineage>
</organism>
<dbReference type="SUPFAM" id="SSF54928">
    <property type="entry name" value="RNA-binding domain, RBD"/>
    <property type="match status" value="1"/>
</dbReference>
<dbReference type="Pfam" id="PF08152">
    <property type="entry name" value="GUCT"/>
    <property type="match status" value="1"/>
</dbReference>
<name>A0A3Q1F1D1_9TELE</name>
<keyword evidence="4" id="KW-1185">Reference proteome</keyword>
<dbReference type="STRING" id="80966.ENSAPOP00000009867"/>
<sequence>MQLVCSQEMHSLGYAWKSIREQLGEEIENHIHRMTFLKGKTVCTNTCEASLLRTCILDNWKDGRRWQLTVATELPELEEKQFSNRSDRGFGSRGDRGGFRGGRGRSFRGNGGRGNGFRSGGYGNSRGGGHKRSFSQAFDS</sequence>
<reference evidence="3" key="1">
    <citation type="submission" date="2025-08" db="UniProtKB">
        <authorList>
            <consortium name="Ensembl"/>
        </authorList>
    </citation>
    <scope>IDENTIFICATION</scope>
</reference>